<dbReference type="InterPro" id="IPR028987">
    <property type="entry name" value="ATP_synth_B-like_membr_sf"/>
</dbReference>
<keyword evidence="7 13" id="KW-1133">Transmembrane helix</keyword>
<dbReference type="PANTHER" id="PTHR33445:SF1">
    <property type="entry name" value="ATP SYNTHASE SUBUNIT B"/>
    <property type="match status" value="1"/>
</dbReference>
<comment type="caution">
    <text evidence="15">The sequence shown here is derived from an EMBL/GenBank/DDBJ whole genome shotgun (WGS) entry which is preliminary data.</text>
</comment>
<dbReference type="EMBL" id="JQCA01000072">
    <property type="protein sequence ID" value="KRO03580.1"/>
    <property type="molecule type" value="Genomic_DNA"/>
</dbReference>
<evidence type="ECO:0000256" key="12">
    <source>
        <dbReference type="ARBA" id="ARBA00037847"/>
    </source>
</evidence>
<dbReference type="Pfam" id="PF00430">
    <property type="entry name" value="ATP-synt_B"/>
    <property type="match status" value="1"/>
</dbReference>
<dbReference type="STRING" id="616990.IV54_GL000029"/>
<gene>
    <name evidence="13" type="primary">atpF</name>
    <name evidence="15" type="ORF">IV54_GL000029</name>
</gene>
<sequence>MIDATLYNGDSIFYVVTFLLLMWLVKIFAWGPITKMMQQRSDKISDDIDHAEKSRAEAADLADQRQEALKGSRVEAQQIVSTAKSDGQEQRGQIINKAEADAQALKAKAKDDIAQEREAALVGARNDVADLSIEIASKLIQRELNASDQKELIDSYIEGLGKPHES</sequence>
<evidence type="ECO:0000256" key="10">
    <source>
        <dbReference type="ARBA" id="ARBA00023310"/>
    </source>
</evidence>
<comment type="function">
    <text evidence="13">Component of the F(0) channel, it forms part of the peripheral stalk, linking F(1) to F(0).</text>
</comment>
<evidence type="ECO:0000256" key="11">
    <source>
        <dbReference type="ARBA" id="ARBA00025198"/>
    </source>
</evidence>
<dbReference type="GO" id="GO:0045259">
    <property type="term" value="C:proton-transporting ATP synthase complex"/>
    <property type="evidence" value="ECO:0007669"/>
    <property type="project" value="UniProtKB-KW"/>
</dbReference>
<dbReference type="GO" id="GO:0046961">
    <property type="term" value="F:proton-transporting ATPase activity, rotational mechanism"/>
    <property type="evidence" value="ECO:0007669"/>
    <property type="project" value="TreeGrafter"/>
</dbReference>
<dbReference type="HAMAP" id="MF_01398">
    <property type="entry name" value="ATP_synth_b_bprime"/>
    <property type="match status" value="1"/>
</dbReference>
<keyword evidence="2 13" id="KW-0813">Transport</keyword>
<evidence type="ECO:0000256" key="8">
    <source>
        <dbReference type="ARBA" id="ARBA00023065"/>
    </source>
</evidence>
<keyword evidence="5 13" id="KW-0812">Transmembrane</keyword>
<dbReference type="GO" id="GO:0012505">
    <property type="term" value="C:endomembrane system"/>
    <property type="evidence" value="ECO:0007669"/>
    <property type="project" value="UniProtKB-SubCell"/>
</dbReference>
<dbReference type="Proteomes" id="UP000051906">
    <property type="component" value="Unassembled WGS sequence"/>
</dbReference>
<keyword evidence="9 13" id="KW-0472">Membrane</keyword>
<dbReference type="PATRIC" id="fig|616990.3.peg.33"/>
<evidence type="ECO:0000256" key="7">
    <source>
        <dbReference type="ARBA" id="ARBA00022989"/>
    </source>
</evidence>
<comment type="subunit">
    <text evidence="13">F-type ATPases have 2 components, F(1) - the catalytic core - and F(0) - the membrane proton channel. F(1) has five subunits: alpha(3), beta(3), gamma(1), delta(1), epsilon(1). F(0) has three main subunits: a(1), b(2) and c(10-14). The alpha and beta chains form an alternating ring which encloses part of the gamma chain. F(1) is attached to F(0) by a central stalk formed by the gamma and epsilon chains, while a peripheral stalk is formed by the delta and b chains.</text>
</comment>
<evidence type="ECO:0000256" key="1">
    <source>
        <dbReference type="ARBA" id="ARBA00005513"/>
    </source>
</evidence>
<evidence type="ECO:0000313" key="16">
    <source>
        <dbReference type="Proteomes" id="UP000051906"/>
    </source>
</evidence>
<organism evidence="15 16">
    <name type="scientific">Levilactobacillus paucivorans</name>
    <dbReference type="NCBI Taxonomy" id="616990"/>
    <lineage>
        <taxon>Bacteria</taxon>
        <taxon>Bacillati</taxon>
        <taxon>Bacillota</taxon>
        <taxon>Bacilli</taxon>
        <taxon>Lactobacillales</taxon>
        <taxon>Lactobacillaceae</taxon>
        <taxon>Levilactobacillus</taxon>
    </lineage>
</organism>
<dbReference type="GO" id="GO:0005886">
    <property type="term" value="C:plasma membrane"/>
    <property type="evidence" value="ECO:0007669"/>
    <property type="project" value="UniProtKB-SubCell"/>
</dbReference>
<protein>
    <recommendedName>
        <fullName evidence="13">ATP synthase subunit b</fullName>
    </recommendedName>
    <alternativeName>
        <fullName evidence="13">ATP synthase F(0) sector subunit b</fullName>
    </alternativeName>
    <alternativeName>
        <fullName evidence="13">ATPase subunit I</fullName>
    </alternativeName>
    <alternativeName>
        <fullName evidence="13">F-type ATPase subunit b</fullName>
        <shortName evidence="13">F-ATPase subunit b</shortName>
    </alternativeName>
</protein>
<comment type="function">
    <text evidence="11 13">F(1)F(0) ATP synthase produces ATP from ADP in the presence of a proton or sodium gradient. F-type ATPases consist of two structural domains, F(1) containing the extramembraneous catalytic core and F(0) containing the membrane proton channel, linked together by a central stalk and a peripheral stalk. During catalysis, ATP synthesis in the catalytic domain of F(1) is coupled via a rotary mechanism of the central stalk subunits to proton translocation.</text>
</comment>
<keyword evidence="4 13" id="KW-0138">CF(0)</keyword>
<dbReference type="NCBIfam" id="TIGR01144">
    <property type="entry name" value="ATP_synt_b"/>
    <property type="match status" value="1"/>
</dbReference>
<dbReference type="InterPro" id="IPR005864">
    <property type="entry name" value="ATP_synth_F0_bsu_bac"/>
</dbReference>
<evidence type="ECO:0000256" key="4">
    <source>
        <dbReference type="ARBA" id="ARBA00022547"/>
    </source>
</evidence>
<reference evidence="15 16" key="1">
    <citation type="journal article" date="2015" name="Genome Announc.">
        <title>Expanding the biotechnology potential of lactobacilli through comparative genomics of 213 strains and associated genera.</title>
        <authorList>
            <person name="Sun Z."/>
            <person name="Harris H.M."/>
            <person name="McCann A."/>
            <person name="Guo C."/>
            <person name="Argimon S."/>
            <person name="Zhang W."/>
            <person name="Yang X."/>
            <person name="Jeffery I.B."/>
            <person name="Cooney J.C."/>
            <person name="Kagawa T.F."/>
            <person name="Liu W."/>
            <person name="Song Y."/>
            <person name="Salvetti E."/>
            <person name="Wrobel A."/>
            <person name="Rasinkangas P."/>
            <person name="Parkhill J."/>
            <person name="Rea M.C."/>
            <person name="O'Sullivan O."/>
            <person name="Ritari J."/>
            <person name="Douillard F.P."/>
            <person name="Paul Ross R."/>
            <person name="Yang R."/>
            <person name="Briner A.E."/>
            <person name="Felis G.E."/>
            <person name="de Vos W.M."/>
            <person name="Barrangou R."/>
            <person name="Klaenhammer T.R."/>
            <person name="Caufield P.W."/>
            <person name="Cui Y."/>
            <person name="Zhang H."/>
            <person name="O'Toole P.W."/>
        </authorList>
    </citation>
    <scope>NUCLEOTIDE SEQUENCE [LARGE SCALE GENOMIC DNA]</scope>
    <source>
        <strain evidence="15 16">DSM 22467</strain>
    </source>
</reference>
<feature type="transmembrane region" description="Helical" evidence="13">
    <location>
        <begin position="12"/>
        <end position="33"/>
    </location>
</feature>
<evidence type="ECO:0000256" key="13">
    <source>
        <dbReference type="HAMAP-Rule" id="MF_01398"/>
    </source>
</evidence>
<evidence type="ECO:0000256" key="6">
    <source>
        <dbReference type="ARBA" id="ARBA00022781"/>
    </source>
</evidence>
<evidence type="ECO:0000256" key="14">
    <source>
        <dbReference type="RuleBase" id="RU003848"/>
    </source>
</evidence>
<dbReference type="GO" id="GO:0046933">
    <property type="term" value="F:proton-transporting ATP synthase activity, rotational mechanism"/>
    <property type="evidence" value="ECO:0007669"/>
    <property type="project" value="UniProtKB-UniRule"/>
</dbReference>
<dbReference type="PANTHER" id="PTHR33445">
    <property type="entry name" value="ATP SYNTHASE SUBUNIT B', CHLOROPLASTIC"/>
    <property type="match status" value="1"/>
</dbReference>
<dbReference type="CDD" id="cd06503">
    <property type="entry name" value="ATP-synt_Fo_b"/>
    <property type="match status" value="1"/>
</dbReference>
<comment type="similarity">
    <text evidence="1 13 14">Belongs to the ATPase B chain family.</text>
</comment>
<dbReference type="InterPro" id="IPR002146">
    <property type="entry name" value="ATP_synth_b/b'su_bac/chlpt"/>
</dbReference>
<evidence type="ECO:0000256" key="5">
    <source>
        <dbReference type="ARBA" id="ARBA00022692"/>
    </source>
</evidence>
<keyword evidence="3 13" id="KW-1003">Cell membrane</keyword>
<evidence type="ECO:0000313" key="15">
    <source>
        <dbReference type="EMBL" id="KRO03580.1"/>
    </source>
</evidence>
<keyword evidence="16" id="KW-1185">Reference proteome</keyword>
<evidence type="ECO:0000256" key="9">
    <source>
        <dbReference type="ARBA" id="ARBA00023136"/>
    </source>
</evidence>
<keyword evidence="8 13" id="KW-0406">Ion transport</keyword>
<accession>A0A0R2LTM5</accession>
<comment type="subcellular location">
    <subcellularLocation>
        <location evidence="13">Cell membrane</location>
        <topology evidence="13">Single-pass membrane protein</topology>
    </subcellularLocation>
    <subcellularLocation>
        <location evidence="12">Endomembrane system</location>
        <topology evidence="12">Single-pass membrane protein</topology>
    </subcellularLocation>
</comment>
<keyword evidence="6 13" id="KW-0375">Hydrogen ion transport</keyword>
<keyword evidence="10 13" id="KW-0066">ATP synthesis</keyword>
<evidence type="ECO:0000256" key="2">
    <source>
        <dbReference type="ARBA" id="ARBA00022448"/>
    </source>
</evidence>
<proteinExistence type="inferred from homology"/>
<evidence type="ECO:0000256" key="3">
    <source>
        <dbReference type="ARBA" id="ARBA00022475"/>
    </source>
</evidence>
<dbReference type="SUPFAM" id="SSF81573">
    <property type="entry name" value="F1F0 ATP synthase subunit B, membrane domain"/>
    <property type="match status" value="1"/>
</dbReference>
<dbReference type="AlphaFoldDB" id="A0A0R2LTM5"/>
<dbReference type="Gene3D" id="6.10.250.1580">
    <property type="match status" value="1"/>
</dbReference>
<name>A0A0R2LTM5_9LACO</name>
<dbReference type="InterPro" id="IPR050059">
    <property type="entry name" value="ATP_synthase_B_chain"/>
</dbReference>